<keyword evidence="3" id="KW-0479">Metal-binding</keyword>
<feature type="binding site" evidence="3">
    <location>
        <position position="79"/>
    </location>
    <ligand>
        <name>Cu cation</name>
        <dbReference type="ChEBI" id="CHEBI:23378"/>
    </ligand>
</feature>
<reference evidence="7 8" key="1">
    <citation type="submission" date="2018-09" db="EMBL/GenBank/DDBJ databases">
        <title>Complete genome sequence of Cupriavidus oxalaticus T2, a bacterium capable of phenol tolerance and degradation.</title>
        <authorList>
            <person name="Yan J."/>
        </authorList>
    </citation>
    <scope>NUCLEOTIDE SEQUENCE [LARGE SCALE GENOMIC DNA]</scope>
    <source>
        <strain evidence="7 8">T2</strain>
    </source>
</reference>
<organism evidence="7 8">
    <name type="scientific">Cupriavidus oxalaticus</name>
    <dbReference type="NCBI Taxonomy" id="96344"/>
    <lineage>
        <taxon>Bacteria</taxon>
        <taxon>Pseudomonadati</taxon>
        <taxon>Pseudomonadota</taxon>
        <taxon>Betaproteobacteria</taxon>
        <taxon>Burkholderiales</taxon>
        <taxon>Burkholderiaceae</taxon>
        <taxon>Cupriavidus</taxon>
    </lineage>
</organism>
<dbReference type="GO" id="GO:0046872">
    <property type="term" value="F:metal ion binding"/>
    <property type="evidence" value="ECO:0007669"/>
    <property type="project" value="UniProtKB-KW"/>
</dbReference>
<feature type="binding site" evidence="3">
    <location>
        <position position="75"/>
    </location>
    <ligand>
        <name>Cu cation</name>
        <dbReference type="ChEBI" id="CHEBI:23378"/>
    </ligand>
</feature>
<feature type="signal peptide" evidence="5">
    <location>
        <begin position="1"/>
        <end position="26"/>
    </location>
</feature>
<keyword evidence="5" id="KW-0732">Signal</keyword>
<gene>
    <name evidence="7" type="ORF">D2917_21840</name>
</gene>
<dbReference type="InterPro" id="IPR013766">
    <property type="entry name" value="Thioredoxin_domain"/>
</dbReference>
<dbReference type="AlphaFoldDB" id="A0A5P3VNM4"/>
<dbReference type="InterPro" id="IPR036249">
    <property type="entry name" value="Thioredoxin-like_sf"/>
</dbReference>
<accession>A0A5P3VNM4</accession>
<dbReference type="RefSeq" id="WP_151071948.1">
    <property type="nucleotide sequence ID" value="NZ_CP032519.1"/>
</dbReference>
<evidence type="ECO:0000256" key="5">
    <source>
        <dbReference type="SAM" id="SignalP"/>
    </source>
</evidence>
<evidence type="ECO:0000259" key="6">
    <source>
        <dbReference type="PROSITE" id="PS51352"/>
    </source>
</evidence>
<dbReference type="EMBL" id="CP032519">
    <property type="protein sequence ID" value="QEZ46841.1"/>
    <property type="molecule type" value="Genomic_DNA"/>
</dbReference>
<evidence type="ECO:0000256" key="1">
    <source>
        <dbReference type="ARBA" id="ARBA00010996"/>
    </source>
</evidence>
<feature type="domain" description="Thioredoxin" evidence="6">
    <location>
        <begin position="37"/>
        <end position="198"/>
    </location>
</feature>
<feature type="disulfide bond" description="Redox-active" evidence="4">
    <location>
        <begin position="75"/>
        <end position="79"/>
    </location>
</feature>
<dbReference type="CDD" id="cd02968">
    <property type="entry name" value="SCO"/>
    <property type="match status" value="1"/>
</dbReference>
<evidence type="ECO:0000256" key="2">
    <source>
        <dbReference type="ARBA" id="ARBA00023008"/>
    </source>
</evidence>
<evidence type="ECO:0000313" key="8">
    <source>
        <dbReference type="Proteomes" id="UP000325743"/>
    </source>
</evidence>
<dbReference type="Gene3D" id="3.40.30.10">
    <property type="entry name" value="Glutaredoxin"/>
    <property type="match status" value="1"/>
</dbReference>
<protein>
    <submittedName>
        <fullName evidence="7">SCO family protein</fullName>
    </submittedName>
</protein>
<dbReference type="Proteomes" id="UP000325743">
    <property type="component" value="Chromosome 2"/>
</dbReference>
<dbReference type="PANTHER" id="PTHR12151:SF25">
    <property type="entry name" value="LINALOOL DEHYDRATASE_ISOMERASE DOMAIN-CONTAINING PROTEIN"/>
    <property type="match status" value="1"/>
</dbReference>
<proteinExistence type="inferred from homology"/>
<dbReference type="PANTHER" id="PTHR12151">
    <property type="entry name" value="ELECTRON TRANSPORT PROTIN SCO1/SENC FAMILY MEMBER"/>
    <property type="match status" value="1"/>
</dbReference>
<dbReference type="InterPro" id="IPR003782">
    <property type="entry name" value="SCO1/SenC"/>
</dbReference>
<dbReference type="SUPFAM" id="SSF52833">
    <property type="entry name" value="Thioredoxin-like"/>
    <property type="match status" value="1"/>
</dbReference>
<dbReference type="Pfam" id="PF02630">
    <property type="entry name" value="SCO1-SenC"/>
    <property type="match status" value="1"/>
</dbReference>
<name>A0A5P3VNM4_9BURK</name>
<evidence type="ECO:0000256" key="3">
    <source>
        <dbReference type="PIRSR" id="PIRSR603782-1"/>
    </source>
</evidence>
<feature type="chain" id="PRO_5024919842" evidence="5">
    <location>
        <begin position="27"/>
        <end position="198"/>
    </location>
</feature>
<keyword evidence="2 3" id="KW-0186">Copper</keyword>
<keyword evidence="4" id="KW-1015">Disulfide bond</keyword>
<comment type="similarity">
    <text evidence="1">Belongs to the SCO1/2 family.</text>
</comment>
<evidence type="ECO:0000256" key="4">
    <source>
        <dbReference type="PIRSR" id="PIRSR603782-2"/>
    </source>
</evidence>
<dbReference type="PROSITE" id="PS51352">
    <property type="entry name" value="THIOREDOXIN_2"/>
    <property type="match status" value="1"/>
</dbReference>
<evidence type="ECO:0000313" key="7">
    <source>
        <dbReference type="EMBL" id="QEZ46841.1"/>
    </source>
</evidence>
<sequence>MRRWLARLAAGLFACLAWSLAGLAPAAHHETQRTDLASHGWPVGDFSLTDQDGRAFTQARLQGRWTLVLLGDTHCGNPCRAALAALAGLYQRLSPTQKLATTQVLFVSLDPQRDTPDALRRYLAPFDARFVGATGSPQTLARLLDDLGAGPDMPPAANADYPGSLILVGPDATVRAQFLPPFDVALLTAAYLKARVRK</sequence>